<dbReference type="RefSeq" id="WP_037940207.1">
    <property type="nucleotide sequence ID" value="NZ_JBFADL010000056.1"/>
</dbReference>
<feature type="transmembrane region" description="Helical" evidence="4">
    <location>
        <begin position="48"/>
        <end position="67"/>
    </location>
</feature>
<feature type="domain" description="Calcineurin-like phosphoesterase" evidence="5">
    <location>
        <begin position="265"/>
        <end position="431"/>
    </location>
</feature>
<feature type="compositionally biased region" description="Low complexity" evidence="3">
    <location>
        <begin position="507"/>
        <end position="536"/>
    </location>
</feature>
<feature type="transmembrane region" description="Helical" evidence="4">
    <location>
        <begin position="151"/>
        <end position="171"/>
    </location>
</feature>
<dbReference type="PANTHER" id="PTHR31302:SF31">
    <property type="entry name" value="PHOSPHODIESTERASE YAEI"/>
    <property type="match status" value="1"/>
</dbReference>
<keyword evidence="7" id="KW-1185">Reference proteome</keyword>
<evidence type="ECO:0000256" key="4">
    <source>
        <dbReference type="SAM" id="Phobius"/>
    </source>
</evidence>
<dbReference type="GO" id="GO:0046872">
    <property type="term" value="F:metal ion binding"/>
    <property type="evidence" value="ECO:0007669"/>
    <property type="project" value="UniProtKB-KW"/>
</dbReference>
<reference evidence="6 7" key="1">
    <citation type="submission" date="2014-02" db="EMBL/GenBank/DDBJ databases">
        <title>The genome announcement of Streptomyces toyocaensis NRRL15009.</title>
        <authorList>
            <person name="Hong H.-J."/>
            <person name="Kwun M.J."/>
        </authorList>
    </citation>
    <scope>NUCLEOTIDE SEQUENCE [LARGE SCALE GENOMIC DNA]</scope>
    <source>
        <strain evidence="6 7">NRRL 15009</strain>
    </source>
</reference>
<gene>
    <name evidence="6" type="ORF">BU52_30240</name>
</gene>
<dbReference type="EMBL" id="JFCB01000041">
    <property type="protein sequence ID" value="KES03481.1"/>
    <property type="molecule type" value="Genomic_DNA"/>
</dbReference>
<sequence length="536" mass="56966">MARVPSAVTNAVHRIRRVPRALTRRDRSRPAAPTTVALAPQPHPWTRALGLTAVVVLGAWLGLLVVGNVRVPVGPMNTTMALRPSLTGGTKINVSPLGALQLDSHTAPVRLDVNVDQLDPERSQALVDHPERLSGLQDEVARDVAHGTADLAVRSCVAVVTGATALGLVVYRRPRRALAAGGLALALLAASGGSAFATWNPDSVLEPKFSGLLSSAPSLVGDARSIVTEFDVYQQELARLVTNVTKLYDATSTLPAYRPDPSTVRVLHVSDIHLNPASWKIVASLVEQYQVDVIVDTGDTMDHGTAAENGFLDPVEDLGAPYVWVRGNHDSLVTQRHLARMKNVHVLDDGEAKSIAGLRFAGIGDPQFTPDRSKKTGAEQSQELAGARLASALRDQRTAGTPVDVALVHEPSAAREVDGTVPLVLAGHIHREQNEVMEYGTRLRVEGSTGGSGLRAIEGRYPDPIETSILYFDRDSRRLQAWDSIELGGLGLTTAEVSRHLPEENQPGAPTSPSLSGTPSTTPGSPSPGTRSAPTP</sequence>
<name>A0A081XIV8_STRTO</name>
<dbReference type="SUPFAM" id="SSF56300">
    <property type="entry name" value="Metallo-dependent phosphatases"/>
    <property type="match status" value="1"/>
</dbReference>
<evidence type="ECO:0000256" key="2">
    <source>
        <dbReference type="ARBA" id="ARBA00022801"/>
    </source>
</evidence>
<dbReference type="eggNOG" id="COG1408">
    <property type="taxonomic scope" value="Bacteria"/>
</dbReference>
<dbReference type="InterPro" id="IPR004843">
    <property type="entry name" value="Calcineurin-like_PHP"/>
</dbReference>
<dbReference type="Pfam" id="PF00149">
    <property type="entry name" value="Metallophos"/>
    <property type="match status" value="1"/>
</dbReference>
<evidence type="ECO:0000259" key="5">
    <source>
        <dbReference type="Pfam" id="PF00149"/>
    </source>
</evidence>
<dbReference type="STRING" id="55952.BU52_30240"/>
<dbReference type="InterPro" id="IPR029052">
    <property type="entry name" value="Metallo-depent_PP-like"/>
</dbReference>
<dbReference type="Gene3D" id="3.60.21.10">
    <property type="match status" value="1"/>
</dbReference>
<dbReference type="PANTHER" id="PTHR31302">
    <property type="entry name" value="TRANSMEMBRANE PROTEIN WITH METALLOPHOSPHOESTERASE DOMAIN-RELATED"/>
    <property type="match status" value="1"/>
</dbReference>
<dbReference type="GO" id="GO:0016020">
    <property type="term" value="C:membrane"/>
    <property type="evidence" value="ECO:0007669"/>
    <property type="project" value="GOC"/>
</dbReference>
<keyword evidence="2" id="KW-0378">Hydrolase</keyword>
<evidence type="ECO:0000256" key="1">
    <source>
        <dbReference type="ARBA" id="ARBA00022723"/>
    </source>
</evidence>
<dbReference type="OrthoDB" id="5241348at2"/>
<organism evidence="6 7">
    <name type="scientific">Streptomyces toyocaensis</name>
    <dbReference type="NCBI Taxonomy" id="55952"/>
    <lineage>
        <taxon>Bacteria</taxon>
        <taxon>Bacillati</taxon>
        <taxon>Actinomycetota</taxon>
        <taxon>Actinomycetes</taxon>
        <taxon>Kitasatosporales</taxon>
        <taxon>Streptomycetaceae</taxon>
        <taxon>Streptomyces</taxon>
    </lineage>
</organism>
<keyword evidence="4" id="KW-0472">Membrane</keyword>
<accession>A0A081XIV8</accession>
<dbReference type="AlphaFoldDB" id="A0A081XIV8"/>
<comment type="caution">
    <text evidence="6">The sequence shown here is derived from an EMBL/GenBank/DDBJ whole genome shotgun (WGS) entry which is preliminary data.</text>
</comment>
<keyword evidence="1" id="KW-0479">Metal-binding</keyword>
<evidence type="ECO:0000313" key="7">
    <source>
        <dbReference type="Proteomes" id="UP000028341"/>
    </source>
</evidence>
<evidence type="ECO:0000313" key="6">
    <source>
        <dbReference type="EMBL" id="KES03481.1"/>
    </source>
</evidence>
<feature type="region of interest" description="Disordered" evidence="3">
    <location>
        <begin position="498"/>
        <end position="536"/>
    </location>
</feature>
<dbReference type="InterPro" id="IPR051158">
    <property type="entry name" value="Metallophosphoesterase_sf"/>
</dbReference>
<dbReference type="Proteomes" id="UP000028341">
    <property type="component" value="Unassembled WGS sequence"/>
</dbReference>
<keyword evidence="4" id="KW-1133">Transmembrane helix</keyword>
<dbReference type="GO" id="GO:0008758">
    <property type="term" value="F:UDP-2,3-diacylglucosamine hydrolase activity"/>
    <property type="evidence" value="ECO:0007669"/>
    <property type="project" value="TreeGrafter"/>
</dbReference>
<dbReference type="GO" id="GO:0009245">
    <property type="term" value="P:lipid A biosynthetic process"/>
    <property type="evidence" value="ECO:0007669"/>
    <property type="project" value="TreeGrafter"/>
</dbReference>
<keyword evidence="4" id="KW-0812">Transmembrane</keyword>
<proteinExistence type="predicted"/>
<evidence type="ECO:0000256" key="3">
    <source>
        <dbReference type="SAM" id="MobiDB-lite"/>
    </source>
</evidence>
<feature type="transmembrane region" description="Helical" evidence="4">
    <location>
        <begin position="178"/>
        <end position="199"/>
    </location>
</feature>
<protein>
    <submittedName>
        <fullName evidence="6">Membrane protein</fullName>
    </submittedName>
</protein>